<dbReference type="InterPro" id="IPR027417">
    <property type="entry name" value="P-loop_NTPase"/>
</dbReference>
<dbReference type="SMART" id="SM00382">
    <property type="entry name" value="AAA"/>
    <property type="match status" value="1"/>
</dbReference>
<evidence type="ECO:0000313" key="3">
    <source>
        <dbReference type="EMBL" id="AFU57111.1"/>
    </source>
</evidence>
<dbReference type="HOGENOM" id="CLU_027255_1_1_2"/>
<organism evidence="3 4">
    <name type="scientific">Nitrososphaera gargensis (strain Ga9.2)</name>
    <dbReference type="NCBI Taxonomy" id="1237085"/>
    <lineage>
        <taxon>Archaea</taxon>
        <taxon>Nitrososphaerota</taxon>
        <taxon>Nitrososphaeria</taxon>
        <taxon>Nitrososphaerales</taxon>
        <taxon>Nitrososphaeraceae</taxon>
        <taxon>Nitrososphaera</taxon>
    </lineage>
</organism>
<keyword evidence="4" id="KW-1185">Reference proteome</keyword>
<dbReference type="AlphaFoldDB" id="K0I772"/>
<dbReference type="InParanoid" id="K0I772"/>
<evidence type="ECO:0000259" key="2">
    <source>
        <dbReference type="SMART" id="SM00382"/>
    </source>
</evidence>
<dbReference type="InterPro" id="IPR003593">
    <property type="entry name" value="AAA+_ATPase"/>
</dbReference>
<dbReference type="PATRIC" id="fig|1237085.11.peg.161"/>
<dbReference type="RefSeq" id="WP_015017684.1">
    <property type="nucleotide sequence ID" value="NC_018719.1"/>
</dbReference>
<feature type="domain" description="AAA+ ATPase" evidence="2">
    <location>
        <begin position="35"/>
        <end position="157"/>
    </location>
</feature>
<reference evidence="3 4" key="1">
    <citation type="journal article" date="2012" name="Environ. Microbiol.">
        <title>The genome of the ammonia-oxidizing Candidatus Nitrososphaera gargensis: insights into metabolic versatility and environmental adaptations.</title>
        <authorList>
            <person name="Spang A."/>
            <person name="Poehlein A."/>
            <person name="Offre P."/>
            <person name="Zumbragel S."/>
            <person name="Haider S."/>
            <person name="Rychlik N."/>
            <person name="Nowka B."/>
            <person name="Schmeisser C."/>
            <person name="Lebedeva E.V."/>
            <person name="Rattei T."/>
            <person name="Bohm C."/>
            <person name="Schmid M."/>
            <person name="Galushko A."/>
            <person name="Hatzenpichler R."/>
            <person name="Weinmaier T."/>
            <person name="Daniel R."/>
            <person name="Schleper C."/>
            <person name="Spieck E."/>
            <person name="Streit W."/>
            <person name="Wagner M."/>
        </authorList>
    </citation>
    <scope>NUCLEOTIDE SEQUENCE [LARGE SCALE GENOMIC DNA]</scope>
    <source>
        <strain evidence="4">Ga9.2</strain>
    </source>
</reference>
<evidence type="ECO:0000256" key="1">
    <source>
        <dbReference type="ARBA" id="ARBA00022705"/>
    </source>
</evidence>
<dbReference type="STRING" id="1237085.Ngar_c01620"/>
<sequence>MMWSEKHRPKTVQEMVGNEDTRLAALKWLAGWVSGSKPLLLVGPPGTGKTTLVHALARQFDYDLVEMNASDARNKDILRARITPVFQNTANLLGRKIMLFLDEVDGISGREDTGGLDTLVELMKEPTVPVIMAANEKSIKIKDLSKVCKTVEFSPVPPRLLLLFLDHVLQSEGAKLGPRDKISIVNNSRGDIRSMLNSAQSRVAGYATVSNRDIVDIDIVDAVNGYFNASSLEQATRFITKADALYPDPRYGMSQEDRRKDMLAALFSSIVSSHVEHDDMASMLEVLSRADMMVGRANARREWRLLKYISSMIASGLYERSRQKGIKYSQYAMPWPVMGPIFARSQSTRKILGELAPALHMSRSSAGSFALPYFIRLIIEEKVDPIEFAVDNFRDESVGESIAKEIEKAKRK</sequence>
<dbReference type="GO" id="GO:0016887">
    <property type="term" value="F:ATP hydrolysis activity"/>
    <property type="evidence" value="ECO:0007669"/>
    <property type="project" value="InterPro"/>
</dbReference>
<dbReference type="InterPro" id="IPR003959">
    <property type="entry name" value="ATPase_AAA_core"/>
</dbReference>
<dbReference type="Pfam" id="PF00004">
    <property type="entry name" value="AAA"/>
    <property type="match status" value="1"/>
</dbReference>
<dbReference type="PANTHER" id="PTHR23389">
    <property type="entry name" value="CHROMOSOME TRANSMISSION FIDELITY FACTOR 18"/>
    <property type="match status" value="1"/>
</dbReference>
<gene>
    <name evidence="3" type="primary">rfcL</name>
    <name evidence="3" type="ordered locus">Ngar_c01620</name>
</gene>
<keyword evidence="1" id="KW-0235">DNA replication</keyword>
<protein>
    <submittedName>
        <fullName evidence="3">Replication factor C large subunit</fullName>
    </submittedName>
</protein>
<dbReference type="GeneID" id="13796338"/>
<dbReference type="Gene3D" id="3.40.50.300">
    <property type="entry name" value="P-loop containing nucleotide triphosphate hydrolases"/>
    <property type="match status" value="1"/>
</dbReference>
<evidence type="ECO:0000313" key="4">
    <source>
        <dbReference type="Proteomes" id="UP000008037"/>
    </source>
</evidence>
<name>K0I772_NITGG</name>
<dbReference type="Proteomes" id="UP000008037">
    <property type="component" value="Chromosome"/>
</dbReference>
<dbReference type="GO" id="GO:0006260">
    <property type="term" value="P:DNA replication"/>
    <property type="evidence" value="ECO:0007669"/>
    <property type="project" value="UniProtKB-KW"/>
</dbReference>
<proteinExistence type="predicted"/>
<dbReference type="SUPFAM" id="SSF52540">
    <property type="entry name" value="P-loop containing nucleoside triphosphate hydrolases"/>
    <property type="match status" value="1"/>
</dbReference>
<dbReference type="EMBL" id="CP002408">
    <property type="protein sequence ID" value="AFU57111.1"/>
    <property type="molecule type" value="Genomic_DNA"/>
</dbReference>
<accession>K0I772</accession>
<dbReference type="KEGG" id="nga:Ngar_c01620"/>
<dbReference type="PANTHER" id="PTHR23389:SF6">
    <property type="entry name" value="REPLICATION FACTOR C SUBUNIT 1"/>
    <property type="match status" value="1"/>
</dbReference>
<dbReference type="GO" id="GO:0005524">
    <property type="term" value="F:ATP binding"/>
    <property type="evidence" value="ECO:0007669"/>
    <property type="project" value="InterPro"/>
</dbReference>
<dbReference type="OrthoDB" id="8658at2157"/>
<dbReference type="CDD" id="cd00009">
    <property type="entry name" value="AAA"/>
    <property type="match status" value="1"/>
</dbReference>